<dbReference type="Proteomes" id="UP000281128">
    <property type="component" value="Unassembled WGS sequence"/>
</dbReference>
<keyword evidence="3" id="KW-0472">Membrane</keyword>
<protein>
    <submittedName>
        <fullName evidence="7">Porin family protein</fullName>
    </submittedName>
</protein>
<dbReference type="PANTHER" id="PTHR34001">
    <property type="entry name" value="BLL7405 PROTEIN"/>
    <property type="match status" value="1"/>
</dbReference>
<gene>
    <name evidence="7" type="ORF">D6850_05360</name>
</gene>
<evidence type="ECO:0000256" key="2">
    <source>
        <dbReference type="ARBA" id="ARBA00022729"/>
    </source>
</evidence>
<keyword evidence="2 5" id="KW-0732">Signal</keyword>
<dbReference type="OrthoDB" id="268975at2"/>
<name>A0A3A8AYC5_9RHOB</name>
<dbReference type="InterPro" id="IPR011250">
    <property type="entry name" value="OMP/PagP_B-barrel"/>
</dbReference>
<dbReference type="SUPFAM" id="SSF56925">
    <property type="entry name" value="OMPA-like"/>
    <property type="match status" value="1"/>
</dbReference>
<sequence length="202" mass="21124">MPLCRQMARLGACICVMAATAGATAGQDWSGAYAGVHLGGAYADFTNRLPAVSGPRGNDASLLGGVQLGYNWQSGNTVYGAEADYSRMRLRASSVGGNFTEDSMASIRMRAGQVMGRTLVYGSLGVAWTERKTAIAGAGSSTDFEPGLMAGAGAERWLGNNVTGRFEAFYVDAPRSERTVGGVATSGGSRNVVYRFGLNLHF</sequence>
<reference evidence="7 8" key="1">
    <citation type="submission" date="2018-09" db="EMBL/GenBank/DDBJ databases">
        <title>Roseovarius spongiae sp. nov., isolated from a marine sponge.</title>
        <authorList>
            <person name="Zhuang L."/>
            <person name="Luo L."/>
        </authorList>
    </citation>
    <scope>NUCLEOTIDE SEQUENCE [LARGE SCALE GENOMIC DNA]</scope>
    <source>
        <strain evidence="7 8">HN-E21</strain>
    </source>
</reference>
<comment type="subcellular location">
    <subcellularLocation>
        <location evidence="1">Membrane</location>
    </subcellularLocation>
</comment>
<feature type="chain" id="PRO_5017221755" evidence="5">
    <location>
        <begin position="26"/>
        <end position="202"/>
    </location>
</feature>
<dbReference type="InterPro" id="IPR051692">
    <property type="entry name" value="OMP-like"/>
</dbReference>
<feature type="domain" description="Outer membrane protein beta-barrel" evidence="6">
    <location>
        <begin position="12"/>
        <end position="196"/>
    </location>
</feature>
<dbReference type="GO" id="GO:0016020">
    <property type="term" value="C:membrane"/>
    <property type="evidence" value="ECO:0007669"/>
    <property type="project" value="UniProtKB-SubCell"/>
</dbReference>
<dbReference type="Gene3D" id="2.40.160.20">
    <property type="match status" value="1"/>
</dbReference>
<feature type="signal peptide" evidence="5">
    <location>
        <begin position="1"/>
        <end position="25"/>
    </location>
</feature>
<comment type="caution">
    <text evidence="7">The sequence shown here is derived from an EMBL/GenBank/DDBJ whole genome shotgun (WGS) entry which is preliminary data.</text>
</comment>
<proteinExistence type="inferred from homology"/>
<dbReference type="Pfam" id="PF13505">
    <property type="entry name" value="OMP_b-brl"/>
    <property type="match status" value="1"/>
</dbReference>
<keyword evidence="8" id="KW-1185">Reference proteome</keyword>
<evidence type="ECO:0000256" key="3">
    <source>
        <dbReference type="ARBA" id="ARBA00023136"/>
    </source>
</evidence>
<evidence type="ECO:0000259" key="6">
    <source>
        <dbReference type="Pfam" id="PF13505"/>
    </source>
</evidence>
<accession>A0A3A8AYC5</accession>
<comment type="similarity">
    <text evidence="4">Belongs to the Omp25/RopB family.</text>
</comment>
<evidence type="ECO:0000256" key="5">
    <source>
        <dbReference type="SAM" id="SignalP"/>
    </source>
</evidence>
<evidence type="ECO:0000256" key="1">
    <source>
        <dbReference type="ARBA" id="ARBA00004370"/>
    </source>
</evidence>
<dbReference type="AlphaFoldDB" id="A0A3A8AYC5"/>
<evidence type="ECO:0000256" key="4">
    <source>
        <dbReference type="ARBA" id="ARBA00038306"/>
    </source>
</evidence>
<organism evidence="7 8">
    <name type="scientific">Roseovarius spongiae</name>
    <dbReference type="NCBI Taxonomy" id="2320272"/>
    <lineage>
        <taxon>Bacteria</taxon>
        <taxon>Pseudomonadati</taxon>
        <taxon>Pseudomonadota</taxon>
        <taxon>Alphaproteobacteria</taxon>
        <taxon>Rhodobacterales</taxon>
        <taxon>Roseobacteraceae</taxon>
        <taxon>Roseovarius</taxon>
    </lineage>
</organism>
<dbReference type="InterPro" id="IPR027385">
    <property type="entry name" value="Beta-barrel_OMP"/>
</dbReference>
<dbReference type="PANTHER" id="PTHR34001:SF3">
    <property type="entry name" value="BLL7405 PROTEIN"/>
    <property type="match status" value="1"/>
</dbReference>
<evidence type="ECO:0000313" key="7">
    <source>
        <dbReference type="EMBL" id="RKF16957.1"/>
    </source>
</evidence>
<evidence type="ECO:0000313" key="8">
    <source>
        <dbReference type="Proteomes" id="UP000281128"/>
    </source>
</evidence>
<dbReference type="EMBL" id="RAPE01000001">
    <property type="protein sequence ID" value="RKF16957.1"/>
    <property type="molecule type" value="Genomic_DNA"/>
</dbReference>